<reference evidence="1" key="1">
    <citation type="submission" date="2021-04" db="EMBL/GenBank/DDBJ databases">
        <title>Genome seq and assembly of Streptomyces sp. RG38.</title>
        <authorList>
            <person name="Chhetri G."/>
        </authorList>
    </citation>
    <scope>NUCLEOTIDE SEQUENCE</scope>
    <source>
        <strain evidence="1">RG38</strain>
    </source>
</reference>
<dbReference type="Proteomes" id="UP000677875">
    <property type="component" value="Unassembled WGS sequence"/>
</dbReference>
<comment type="caution">
    <text evidence="1">The sequence shown here is derived from an EMBL/GenBank/DDBJ whole genome shotgun (WGS) entry which is preliminary data.</text>
</comment>
<dbReference type="SUPFAM" id="SSF53474">
    <property type="entry name" value="alpha/beta-Hydrolases"/>
    <property type="match status" value="1"/>
</dbReference>
<protein>
    <submittedName>
        <fullName evidence="1">Alpha/beta hydrolase</fullName>
    </submittedName>
</protein>
<organism evidence="1 2">
    <name type="scientific">Streptomyces tagetis</name>
    <dbReference type="NCBI Taxonomy" id="2820809"/>
    <lineage>
        <taxon>Bacteria</taxon>
        <taxon>Bacillati</taxon>
        <taxon>Actinomycetota</taxon>
        <taxon>Actinomycetes</taxon>
        <taxon>Kitasatosporales</taxon>
        <taxon>Streptomycetaceae</taxon>
        <taxon>Streptomyces</taxon>
    </lineage>
</organism>
<name>A0A940XEG9_9ACTN</name>
<sequence>MEVSTGAVALPALLTLPRAARALVVLARAGGGERPGRGGDPLAAALVREGFGTLCLDLLTEEERDDRHNLFDIVLLARRARAARDRLRTLSPLPVGYHGEGAGAPAVLAAAAADPGARAVVCVGDRPELAGPAALARVRAPTLFVVGGLDTRGPGLNRLAADWLGCPHQVATVPDVSSPDTDPSAAAAVARLARVWFATHLDRPVPAPARAAR</sequence>
<keyword evidence="1" id="KW-0378">Hydrolase</keyword>
<evidence type="ECO:0000313" key="1">
    <source>
        <dbReference type="EMBL" id="MBQ0825952.1"/>
    </source>
</evidence>
<dbReference type="GO" id="GO:0016787">
    <property type="term" value="F:hydrolase activity"/>
    <property type="evidence" value="ECO:0007669"/>
    <property type="project" value="UniProtKB-KW"/>
</dbReference>
<gene>
    <name evidence="1" type="ORF">J5Y05_05435</name>
</gene>
<keyword evidence="2" id="KW-1185">Reference proteome</keyword>
<dbReference type="EMBL" id="JAGPNL010000001">
    <property type="protein sequence ID" value="MBQ0825952.1"/>
    <property type="molecule type" value="Genomic_DNA"/>
</dbReference>
<accession>A0A940XEG9</accession>
<dbReference type="AlphaFoldDB" id="A0A940XEG9"/>
<proteinExistence type="predicted"/>
<dbReference type="InterPro" id="IPR029058">
    <property type="entry name" value="AB_hydrolase_fold"/>
</dbReference>
<dbReference type="Gene3D" id="3.40.50.1820">
    <property type="entry name" value="alpha/beta hydrolase"/>
    <property type="match status" value="1"/>
</dbReference>
<evidence type="ECO:0000313" key="2">
    <source>
        <dbReference type="Proteomes" id="UP000677875"/>
    </source>
</evidence>